<dbReference type="RefSeq" id="YP_008320023.2">
    <property type="nucleotide sequence ID" value="NC_021858.1"/>
</dbReference>
<evidence type="ECO:0000313" key="2">
    <source>
        <dbReference type="EMBL" id="AGO83354.2"/>
    </source>
</evidence>
<organism evidence="2 3">
    <name type="scientific">Pandoravirus dulcis</name>
    <dbReference type="NCBI Taxonomy" id="1349409"/>
    <lineage>
        <taxon>Viruses</taxon>
        <taxon>Pandoravirus</taxon>
    </lineage>
</organism>
<reference evidence="2 3" key="1">
    <citation type="journal article" date="2013" name="Science">
        <title>Pandoraviruses: amoeba viruses with genomes up to 2.5 Mb reaching that of parasitic eukaryotes.</title>
        <authorList>
            <person name="Philippe N."/>
            <person name="Legendre M."/>
            <person name="Doutre G."/>
            <person name="Coute Y."/>
            <person name="Poirot O."/>
            <person name="Lescot M."/>
            <person name="Arslan D."/>
            <person name="Seltzer V."/>
            <person name="Bertaux L."/>
            <person name="Bruley C."/>
            <person name="Garin J."/>
            <person name="Claverie J.M."/>
            <person name="Abergel C."/>
        </authorList>
    </citation>
    <scope>NUCLEOTIDE SEQUENCE [LARGE SCALE GENOMIC DNA]</scope>
    <source>
        <strain evidence="2">Melbourne</strain>
    </source>
</reference>
<evidence type="ECO:0000256" key="1">
    <source>
        <dbReference type="SAM" id="MobiDB-lite"/>
    </source>
</evidence>
<dbReference type="Proteomes" id="UP000201566">
    <property type="component" value="Segment"/>
</dbReference>
<evidence type="ECO:0000313" key="3">
    <source>
        <dbReference type="Proteomes" id="UP000201566"/>
    </source>
</evidence>
<feature type="region of interest" description="Disordered" evidence="1">
    <location>
        <begin position="49"/>
        <end position="68"/>
    </location>
</feature>
<sequence>MVATTVTRGASVVRRVLSLSCQENTSYTSRGTASPIDIASLRSVSESYSHERADVEDHAPTKEARGDFSADTDGSLILCDPSAPTADATGHDALCICARFACVPSAHKFANRVTRSLPDQARIGPPWLGWPWTVTREHPLIVTRQKRTKRPTAHKTPEEKKKTRPARLRQGRRRETATVTPTAPKGGPVRAHPPPPRRHLSASCHILSGNYQKPMLGYILYFV</sequence>
<feature type="compositionally biased region" description="Basic residues" evidence="1">
    <location>
        <begin position="162"/>
        <end position="172"/>
    </location>
</feature>
<protein>
    <submittedName>
        <fullName evidence="2">Uncharacterized protein</fullName>
    </submittedName>
</protein>
<dbReference type="EMBL" id="KC977570">
    <property type="protein sequence ID" value="AGO83354.2"/>
    <property type="molecule type" value="Genomic_DNA"/>
</dbReference>
<name>S4VZT6_9VIRU</name>
<gene>
    <name evidence="2" type="ORF">pdul_cds_1071</name>
</gene>
<dbReference type="KEGG" id="vg:16512394"/>
<accession>S4VZT6</accession>
<feature type="region of interest" description="Disordered" evidence="1">
    <location>
        <begin position="145"/>
        <end position="200"/>
    </location>
</feature>
<proteinExistence type="predicted"/>
<dbReference type="GeneID" id="16512394"/>